<dbReference type="EMBL" id="CATOUU010001124">
    <property type="protein sequence ID" value="CAI9973550.1"/>
    <property type="molecule type" value="Genomic_DNA"/>
</dbReference>
<keyword evidence="1" id="KW-0472">Membrane</keyword>
<evidence type="ECO:0000256" key="1">
    <source>
        <dbReference type="SAM" id="Phobius"/>
    </source>
</evidence>
<feature type="transmembrane region" description="Helical" evidence="1">
    <location>
        <begin position="12"/>
        <end position="31"/>
    </location>
</feature>
<dbReference type="EMBL" id="CAXDID020000336">
    <property type="protein sequence ID" value="CAL6078790.1"/>
    <property type="molecule type" value="Genomic_DNA"/>
</dbReference>
<reference evidence="3 4" key="2">
    <citation type="submission" date="2024-07" db="EMBL/GenBank/DDBJ databases">
        <authorList>
            <person name="Akdeniz Z."/>
        </authorList>
    </citation>
    <scope>NUCLEOTIDE SEQUENCE [LARGE SCALE GENOMIC DNA]</scope>
</reference>
<name>A0AA86RVW1_9EUKA</name>
<accession>A0AA86RVW1</accession>
<evidence type="ECO:0000313" key="2">
    <source>
        <dbReference type="EMBL" id="CAI9973550.1"/>
    </source>
</evidence>
<dbReference type="AlphaFoldDB" id="A0AA86RVW1"/>
<evidence type="ECO:0000313" key="4">
    <source>
        <dbReference type="Proteomes" id="UP001642409"/>
    </source>
</evidence>
<protein>
    <submittedName>
        <fullName evidence="3">Hypothetical_protein</fullName>
    </submittedName>
</protein>
<dbReference type="Proteomes" id="UP001642409">
    <property type="component" value="Unassembled WGS sequence"/>
</dbReference>
<keyword evidence="1" id="KW-1133">Transmembrane helix</keyword>
<keyword evidence="1" id="KW-0812">Transmembrane</keyword>
<sequence length="113" mass="12529">MRQIIIRVFKQLGCIWIPDLILGFLLSFSYISTHIFTYTPFLLDLPPPYLVSEQGGVSIFGGAASPWTSRVARPGKSSRRRLAGPVDPCVVVVCIQEHPNPTLLMINSDDNSN</sequence>
<organism evidence="2">
    <name type="scientific">Hexamita inflata</name>
    <dbReference type="NCBI Taxonomy" id="28002"/>
    <lineage>
        <taxon>Eukaryota</taxon>
        <taxon>Metamonada</taxon>
        <taxon>Diplomonadida</taxon>
        <taxon>Hexamitidae</taxon>
        <taxon>Hexamitinae</taxon>
        <taxon>Hexamita</taxon>
    </lineage>
</organism>
<reference evidence="2" key="1">
    <citation type="submission" date="2023-06" db="EMBL/GenBank/DDBJ databases">
        <authorList>
            <person name="Kurt Z."/>
        </authorList>
    </citation>
    <scope>NUCLEOTIDE SEQUENCE</scope>
</reference>
<evidence type="ECO:0000313" key="3">
    <source>
        <dbReference type="EMBL" id="CAL6078790.1"/>
    </source>
</evidence>
<keyword evidence="4" id="KW-1185">Reference proteome</keyword>
<proteinExistence type="predicted"/>
<gene>
    <name evidence="3" type="ORF">HINF_LOCUS59074</name>
    <name evidence="2" type="ORF">HINF_LOCUS61195</name>
</gene>
<comment type="caution">
    <text evidence="2">The sequence shown here is derived from an EMBL/GenBank/DDBJ whole genome shotgun (WGS) entry which is preliminary data.</text>
</comment>